<dbReference type="OrthoDB" id="1407586at2"/>
<dbReference type="PANTHER" id="PTHR21240">
    <property type="entry name" value="2-AMINO-3-CARBOXYLMUCONATE-6-SEMIALDEHYDE DECARBOXYLASE"/>
    <property type="match status" value="1"/>
</dbReference>
<gene>
    <name evidence="3" type="ORF">SAMN05216223_12711</name>
</gene>
<evidence type="ECO:0000313" key="3">
    <source>
        <dbReference type="EMBL" id="SEG93056.1"/>
    </source>
</evidence>
<dbReference type="GO" id="GO:0016831">
    <property type="term" value="F:carboxy-lyase activity"/>
    <property type="evidence" value="ECO:0007669"/>
    <property type="project" value="InterPro"/>
</dbReference>
<dbReference type="Proteomes" id="UP000236754">
    <property type="component" value="Unassembled WGS sequence"/>
</dbReference>
<dbReference type="RefSeq" id="WP_103890481.1">
    <property type="nucleotide sequence ID" value="NZ_FNVU01000027.1"/>
</dbReference>
<organism evidence="3 4">
    <name type="scientific">Actinacidiphila yanglinensis</name>
    <dbReference type="NCBI Taxonomy" id="310779"/>
    <lineage>
        <taxon>Bacteria</taxon>
        <taxon>Bacillati</taxon>
        <taxon>Actinomycetota</taxon>
        <taxon>Actinomycetes</taxon>
        <taxon>Kitasatosporales</taxon>
        <taxon>Streptomycetaceae</taxon>
        <taxon>Actinacidiphila</taxon>
    </lineage>
</organism>
<proteinExistence type="predicted"/>
<dbReference type="Pfam" id="PF04909">
    <property type="entry name" value="Amidohydro_2"/>
    <property type="match status" value="1"/>
</dbReference>
<name>A0A1H6E7X5_9ACTN</name>
<keyword evidence="3" id="KW-0378">Hydrolase</keyword>
<keyword evidence="1" id="KW-0456">Lyase</keyword>
<evidence type="ECO:0000256" key="1">
    <source>
        <dbReference type="ARBA" id="ARBA00023239"/>
    </source>
</evidence>
<dbReference type="InterPro" id="IPR006680">
    <property type="entry name" value="Amidohydro-rel"/>
</dbReference>
<keyword evidence="4" id="KW-1185">Reference proteome</keyword>
<dbReference type="Gene3D" id="3.20.20.140">
    <property type="entry name" value="Metal-dependent hydrolases"/>
    <property type="match status" value="1"/>
</dbReference>
<dbReference type="EMBL" id="FNVU01000027">
    <property type="protein sequence ID" value="SEG93056.1"/>
    <property type="molecule type" value="Genomic_DNA"/>
</dbReference>
<dbReference type="SUPFAM" id="SSF51556">
    <property type="entry name" value="Metallo-dependent hydrolases"/>
    <property type="match status" value="1"/>
</dbReference>
<protein>
    <submittedName>
        <fullName evidence="3">Predicted metal-dependent hydrolase, TIM-barrel fold</fullName>
    </submittedName>
</protein>
<dbReference type="GO" id="GO:0016787">
    <property type="term" value="F:hydrolase activity"/>
    <property type="evidence" value="ECO:0007669"/>
    <property type="project" value="UniProtKB-KW"/>
</dbReference>
<sequence length="288" mass="31386">MLVIDNHTHVISPDGERYPVDPIGGRQSDWSREHPVDLAVLLRALDDAGIDRAVVVQASTVYGHDNRYLADSVAAHPDRLVGVYSLDATAPDAVERITHWQSRGLSGFRLFTTGTTMPGQADWLAHPDSFPAWEYAEAHDIPICLQMTIDGISALRGALERFPRTRVLLDHCARPDLADGPPYQRSGALLELAGFSGVHLKLTHRAIDAARQGASTVEDFLSALLSTYGSSRLMWGSNYPAAEGRLADLLAEARASLASLSDKDAEAVFGGTSERFYWGARDKENHDG</sequence>
<feature type="domain" description="Amidohydrolase-related" evidence="2">
    <location>
        <begin position="4"/>
        <end position="277"/>
    </location>
</feature>
<accession>A0A1H6E7X5</accession>
<dbReference type="PANTHER" id="PTHR21240:SF19">
    <property type="entry name" value="CATALYTIC_ HYDROLASE"/>
    <property type="match status" value="1"/>
</dbReference>
<evidence type="ECO:0000259" key="2">
    <source>
        <dbReference type="Pfam" id="PF04909"/>
    </source>
</evidence>
<dbReference type="AlphaFoldDB" id="A0A1H6E7X5"/>
<evidence type="ECO:0000313" key="4">
    <source>
        <dbReference type="Proteomes" id="UP000236754"/>
    </source>
</evidence>
<reference evidence="3 4" key="1">
    <citation type="submission" date="2016-10" db="EMBL/GenBank/DDBJ databases">
        <authorList>
            <person name="de Groot N.N."/>
        </authorList>
    </citation>
    <scope>NUCLEOTIDE SEQUENCE [LARGE SCALE GENOMIC DNA]</scope>
    <source>
        <strain evidence="3 4">CGMCC 4.2023</strain>
    </source>
</reference>
<dbReference type="InterPro" id="IPR032466">
    <property type="entry name" value="Metal_Hydrolase"/>
</dbReference>
<dbReference type="InterPro" id="IPR032465">
    <property type="entry name" value="ACMSD"/>
</dbReference>